<protein>
    <submittedName>
        <fullName evidence="1">Uncharacterized protein</fullName>
    </submittedName>
</protein>
<reference evidence="1 2" key="1">
    <citation type="submission" date="2021-02" db="EMBL/GenBank/DDBJ databases">
        <title>Plant Genome Project.</title>
        <authorList>
            <person name="Zhang R.-G."/>
        </authorList>
    </citation>
    <scope>NUCLEOTIDE SEQUENCE [LARGE SCALE GENOMIC DNA]</scope>
    <source>
        <tissue evidence="1">Leaves</tissue>
    </source>
</reference>
<evidence type="ECO:0000313" key="2">
    <source>
        <dbReference type="Proteomes" id="UP000827721"/>
    </source>
</evidence>
<dbReference type="Pfam" id="PF14223">
    <property type="entry name" value="Retrotran_gag_2"/>
    <property type="match status" value="1"/>
</dbReference>
<gene>
    <name evidence="1" type="ORF">JRO89_XS01G0063200</name>
</gene>
<proteinExistence type="predicted"/>
<sequence>MVTSLNLSDHLKWFKLSSLERKDGGLYLCEGFSFIIFATAKTENKSEVGWTLLHRQVCGFIKQWVSDNVLNHISGKTHARALWNKVEQLYARKTGNNKLFLNKQMVDLKYKYGAPMIDYMNTYQGILNQLAGVVIRFEDEVQALWILSTLPDSWETFNSLLQNFAPNGVITILAKENLLNEEMRRKNTGIFFTVRSHDY</sequence>
<keyword evidence="2" id="KW-1185">Reference proteome</keyword>
<comment type="caution">
    <text evidence="1">The sequence shown here is derived from an EMBL/GenBank/DDBJ whole genome shotgun (WGS) entry which is preliminary data.</text>
</comment>
<dbReference type="EMBL" id="JAFEMO010000001">
    <property type="protein sequence ID" value="KAH7576429.1"/>
    <property type="molecule type" value="Genomic_DNA"/>
</dbReference>
<name>A0ABQ8IJ65_9ROSI</name>
<organism evidence="1 2">
    <name type="scientific">Xanthoceras sorbifolium</name>
    <dbReference type="NCBI Taxonomy" id="99658"/>
    <lineage>
        <taxon>Eukaryota</taxon>
        <taxon>Viridiplantae</taxon>
        <taxon>Streptophyta</taxon>
        <taxon>Embryophyta</taxon>
        <taxon>Tracheophyta</taxon>
        <taxon>Spermatophyta</taxon>
        <taxon>Magnoliopsida</taxon>
        <taxon>eudicotyledons</taxon>
        <taxon>Gunneridae</taxon>
        <taxon>Pentapetalae</taxon>
        <taxon>rosids</taxon>
        <taxon>malvids</taxon>
        <taxon>Sapindales</taxon>
        <taxon>Sapindaceae</taxon>
        <taxon>Xanthoceroideae</taxon>
        <taxon>Xanthoceras</taxon>
    </lineage>
</organism>
<dbReference type="Proteomes" id="UP000827721">
    <property type="component" value="Unassembled WGS sequence"/>
</dbReference>
<accession>A0ABQ8IJ65</accession>
<evidence type="ECO:0000313" key="1">
    <source>
        <dbReference type="EMBL" id="KAH7576429.1"/>
    </source>
</evidence>